<evidence type="ECO:0000313" key="4">
    <source>
        <dbReference type="WBParaSite" id="SVE_0882500.1"/>
    </source>
</evidence>
<protein>
    <submittedName>
        <fullName evidence="4">DUF4206 domain-containing protein</fullName>
    </submittedName>
</protein>
<dbReference type="Proteomes" id="UP000035680">
    <property type="component" value="Unassembled WGS sequence"/>
</dbReference>
<reference evidence="3" key="1">
    <citation type="submission" date="2014-07" db="EMBL/GenBank/DDBJ databases">
        <authorList>
            <person name="Martin A.A"/>
            <person name="De Silva N."/>
        </authorList>
    </citation>
    <scope>NUCLEOTIDE SEQUENCE</scope>
</reference>
<feature type="region of interest" description="Disordered" evidence="1">
    <location>
        <begin position="215"/>
        <end position="248"/>
    </location>
</feature>
<dbReference type="PANTHER" id="PTHR45971">
    <property type="entry name" value="PHOX (PX) DOMAIN-CONTAINING PROTEIN"/>
    <property type="match status" value="1"/>
</dbReference>
<feature type="domain" description="Rubicon Homology" evidence="2">
    <location>
        <begin position="392"/>
        <end position="609"/>
    </location>
</feature>
<keyword evidence="3" id="KW-1185">Reference proteome</keyword>
<organism evidence="3 4">
    <name type="scientific">Strongyloides venezuelensis</name>
    <name type="common">Threadworm</name>
    <dbReference type="NCBI Taxonomy" id="75913"/>
    <lineage>
        <taxon>Eukaryota</taxon>
        <taxon>Metazoa</taxon>
        <taxon>Ecdysozoa</taxon>
        <taxon>Nematoda</taxon>
        <taxon>Chromadorea</taxon>
        <taxon>Rhabditida</taxon>
        <taxon>Tylenchina</taxon>
        <taxon>Panagrolaimomorpha</taxon>
        <taxon>Strongyloidoidea</taxon>
        <taxon>Strongyloididae</taxon>
        <taxon>Strongyloides</taxon>
    </lineage>
</organism>
<dbReference type="SMART" id="SM01175">
    <property type="entry name" value="DUF4206"/>
    <property type="match status" value="1"/>
</dbReference>
<dbReference type="Pfam" id="PF13901">
    <property type="entry name" value="RH_dom"/>
    <property type="match status" value="1"/>
</dbReference>
<evidence type="ECO:0000259" key="2">
    <source>
        <dbReference type="SMART" id="SM01175"/>
    </source>
</evidence>
<proteinExistence type="predicted"/>
<reference evidence="4" key="2">
    <citation type="submission" date="2015-08" db="UniProtKB">
        <authorList>
            <consortium name="WormBaseParasite"/>
        </authorList>
    </citation>
    <scope>IDENTIFICATION</scope>
</reference>
<accession>A0A0K0FIV4</accession>
<dbReference type="PANTHER" id="PTHR45971:SF1">
    <property type="entry name" value="RUBICON, ISOFORM A"/>
    <property type="match status" value="1"/>
</dbReference>
<evidence type="ECO:0000256" key="1">
    <source>
        <dbReference type="SAM" id="MobiDB-lite"/>
    </source>
</evidence>
<dbReference type="CDD" id="cd15489">
    <property type="entry name" value="PHD_SF"/>
    <property type="match status" value="1"/>
</dbReference>
<dbReference type="InterPro" id="IPR025258">
    <property type="entry name" value="RH_dom"/>
</dbReference>
<dbReference type="AlphaFoldDB" id="A0A0K0FIV4"/>
<dbReference type="InterPro" id="IPR052428">
    <property type="entry name" value="Autophagy_HostDef_Reg"/>
</dbReference>
<dbReference type="WBParaSite" id="SVE_0882500.1">
    <property type="protein sequence ID" value="SVE_0882500.1"/>
    <property type="gene ID" value="SVE_0882500"/>
</dbReference>
<name>A0A0K0FIV4_STRVS</name>
<sequence length="619" mass="72481">MEHAVIDTLYLETKSQSSLLLSTPENKIKKVSSNLGLSPALEVYETSRFRTPLRRKAKRNLFSEPSIVSPSVEGTGDSAIEALVFSETDRWSINSPSTVTMTGEATTLQEQEWCTISRCGENKFSHFYRIKPGSNGESEVIKDTQPKSTYTLPKLPTKTKSDNYVDLIDFMISKMESKRWNIYVKRNFNNSDEEVDNLEDIDDYDVMKNFEDDDELSLPDSMKDSEISNDDDKGLNSYSAYDDHNDDDHDSECYNAKDIYLEQDDEDQVSSKRFLSMIKNVSQVFLGTYKNIYNNKDEMPIELEYFEKLTTSPESLYNRKVYKKEKDDKEIFFMDTEKMVIKDSQIWSPLRGRFIFKLPSPKYGFWELLAKQNHRCPGCGFYFTKLYAKRAEYCNYYGLLFCQCCFQGMELSIPANILSSWNFKLLPVSDQAFNFLMKNRHVPVFDIKVINGKLYNKVKRLRQMRDLRYQLTHLWEYVKICSIAKKEESPYGELGTVLNEVPERFLEPNIDLYALSDFGKIASKQLILYYRPIIQFMRKHVENCFHCRERAFFCECCRDTKEYLFPFQIENIARCTKCGGLMHLKCYENEIMVNGKFGCPKCKRIEERQELLERSFNCS</sequence>
<feature type="compositionally biased region" description="Basic and acidic residues" evidence="1">
    <location>
        <begin position="221"/>
        <end position="234"/>
    </location>
</feature>
<evidence type="ECO:0000313" key="3">
    <source>
        <dbReference type="Proteomes" id="UP000035680"/>
    </source>
</evidence>
<dbReference type="STRING" id="75913.A0A0K0FIV4"/>
<dbReference type="GO" id="GO:1901981">
    <property type="term" value="F:phosphatidylinositol phosphate binding"/>
    <property type="evidence" value="ECO:0007669"/>
    <property type="project" value="TreeGrafter"/>
</dbReference>